<keyword evidence="3" id="KW-1185">Reference proteome</keyword>
<organism evidence="2 3">
    <name type="scientific">Rhodospirillum centenum (strain ATCC 51521 / SW)</name>
    <dbReference type="NCBI Taxonomy" id="414684"/>
    <lineage>
        <taxon>Bacteria</taxon>
        <taxon>Pseudomonadati</taxon>
        <taxon>Pseudomonadota</taxon>
        <taxon>Alphaproteobacteria</taxon>
        <taxon>Rhodospirillales</taxon>
        <taxon>Rhodospirillaceae</taxon>
        <taxon>Rhodospirillum</taxon>
    </lineage>
</organism>
<accession>B6IR06</accession>
<dbReference type="HOGENOM" id="CLU_3275780_0_0_5"/>
<dbReference type="STRING" id="414684.RC1_0453"/>
<dbReference type="Proteomes" id="UP000001591">
    <property type="component" value="Chromosome"/>
</dbReference>
<evidence type="ECO:0000313" key="3">
    <source>
        <dbReference type="Proteomes" id="UP000001591"/>
    </source>
</evidence>
<evidence type="ECO:0000313" key="2">
    <source>
        <dbReference type="EMBL" id="ACI97892.1"/>
    </source>
</evidence>
<dbReference type="EMBL" id="CP000613">
    <property type="protein sequence ID" value="ACI97892.1"/>
    <property type="molecule type" value="Genomic_DNA"/>
</dbReference>
<proteinExistence type="predicted"/>
<reference evidence="2 3" key="1">
    <citation type="journal article" date="2010" name="BMC Genomics">
        <title>Metabolic flexibility revealed in the genome of the cyst-forming alpha-1 proteobacterium Rhodospirillum centenum.</title>
        <authorList>
            <person name="Lu Y.K."/>
            <person name="Marden J."/>
            <person name="Han M."/>
            <person name="Swingley W.D."/>
            <person name="Mastrian S.D."/>
            <person name="Chowdhury S.R."/>
            <person name="Hao J."/>
            <person name="Helmy T."/>
            <person name="Kim S."/>
            <person name="Kurdoglu A.A."/>
            <person name="Matthies H.J."/>
            <person name="Rollo D."/>
            <person name="Stothard P."/>
            <person name="Blankenship R.E."/>
            <person name="Bauer C.E."/>
            <person name="Touchman J.W."/>
        </authorList>
    </citation>
    <scope>NUCLEOTIDE SEQUENCE [LARGE SCALE GENOMIC DNA]</scope>
    <source>
        <strain evidence="3">ATCC 51521 / SW</strain>
    </source>
</reference>
<dbReference type="AlphaFoldDB" id="B6IR06"/>
<evidence type="ECO:0000256" key="1">
    <source>
        <dbReference type="SAM" id="MobiDB-lite"/>
    </source>
</evidence>
<sequence length="41" mass="4254">MIVHPLPQNTASRATARPPAPHGGDKFRSVGMRGTRCAGPG</sequence>
<name>B6IR06_RHOCS</name>
<protein>
    <submittedName>
        <fullName evidence="2">Uncharacterized protein</fullName>
    </submittedName>
</protein>
<feature type="region of interest" description="Disordered" evidence="1">
    <location>
        <begin position="1"/>
        <end position="41"/>
    </location>
</feature>
<gene>
    <name evidence="2" type="ordered locus">RC1_0453</name>
</gene>
<dbReference type="KEGG" id="rce:RC1_0453"/>